<dbReference type="InterPro" id="IPR007848">
    <property type="entry name" value="Small_mtfrase_dom"/>
</dbReference>
<gene>
    <name evidence="5 8" type="primary">prmC</name>
    <name evidence="8" type="ORF">DRP44_07175</name>
</gene>
<feature type="domain" description="Release factor glutamine methyltransferase N-terminal" evidence="7">
    <location>
        <begin position="8"/>
        <end position="78"/>
    </location>
</feature>
<evidence type="ECO:0000313" key="8">
    <source>
        <dbReference type="EMBL" id="RKX65030.1"/>
    </source>
</evidence>
<dbReference type="InterPro" id="IPR050320">
    <property type="entry name" value="N5-glutamine_MTase"/>
</dbReference>
<keyword evidence="1 5" id="KW-0489">Methyltransferase</keyword>
<dbReference type="Gene3D" id="1.10.8.10">
    <property type="entry name" value="DNA helicase RuvA subunit, C-terminal domain"/>
    <property type="match status" value="1"/>
</dbReference>
<dbReference type="NCBIfam" id="TIGR03534">
    <property type="entry name" value="RF_mod_PrmC"/>
    <property type="match status" value="1"/>
</dbReference>
<evidence type="ECO:0000313" key="9">
    <source>
        <dbReference type="Proteomes" id="UP000282321"/>
    </source>
</evidence>
<dbReference type="Proteomes" id="UP000282321">
    <property type="component" value="Unassembled WGS sequence"/>
</dbReference>
<comment type="function">
    <text evidence="5">Methylates the class 1 translation termination release factors RF1/PrfA and RF2/PrfB on the glutamine residue of the universally conserved GGQ motif.</text>
</comment>
<sequence>MKEWTIGELLKETKDYLVKKGISEPRLSSELLLADILKMKRLDLYLKFDRKVTQDELDRYRDFIKRRIKGEPVQYIIGKTEFFGLSFHIDRSVLIPRPESEFLVEKAIDYFKKRDGGIIIDIGTGSGVIGISVAYYSPNVKAVLSDISEDAIRVASLNAEKLLEVGDRFMVNKGDLFEGIEEKGDIITANLPYLNREQIDNLQKEVRSEPISALYGGEDGLDLIKRLIDEAEERMNEGGELILEFDEAGKEGLEIFLKNKGLEYTLYKDYNNLYRYCIIEY</sequence>
<keyword evidence="2 5" id="KW-0808">Transferase</keyword>
<accession>A0A660S5N9</accession>
<dbReference type="PANTHER" id="PTHR18895">
    <property type="entry name" value="HEMK METHYLTRANSFERASE"/>
    <property type="match status" value="1"/>
</dbReference>
<feature type="binding site" evidence="5">
    <location>
        <position position="190"/>
    </location>
    <ligand>
        <name>S-adenosyl-L-methionine</name>
        <dbReference type="ChEBI" id="CHEBI:59789"/>
    </ligand>
</feature>
<dbReference type="Pfam" id="PF05175">
    <property type="entry name" value="MTS"/>
    <property type="match status" value="1"/>
</dbReference>
<evidence type="ECO:0000259" key="7">
    <source>
        <dbReference type="Pfam" id="PF17827"/>
    </source>
</evidence>
<organism evidence="8 9">
    <name type="scientific">candidate division TA06 bacterium</name>
    <dbReference type="NCBI Taxonomy" id="2250710"/>
    <lineage>
        <taxon>Bacteria</taxon>
        <taxon>Bacteria division TA06</taxon>
    </lineage>
</organism>
<comment type="similarity">
    <text evidence="5">Belongs to the protein N5-glutamine methyltransferase family. PrmC subfamily.</text>
</comment>
<protein>
    <recommendedName>
        <fullName evidence="5">Release factor glutamine methyltransferase</fullName>
        <shortName evidence="5">RF MTase</shortName>
        <ecNumber evidence="5">2.1.1.297</ecNumber>
    </recommendedName>
    <alternativeName>
        <fullName evidence="5">N5-glutamine methyltransferase PrmC</fullName>
    </alternativeName>
    <alternativeName>
        <fullName evidence="5">Protein-(glutamine-N5) MTase PrmC</fullName>
    </alternativeName>
    <alternativeName>
        <fullName evidence="5">Protein-glutamine N-methyltransferase PrmC</fullName>
    </alternativeName>
</protein>
<dbReference type="NCBIfam" id="TIGR00536">
    <property type="entry name" value="hemK_fam"/>
    <property type="match status" value="1"/>
</dbReference>
<dbReference type="InterPro" id="IPR029063">
    <property type="entry name" value="SAM-dependent_MTases_sf"/>
</dbReference>
<dbReference type="AlphaFoldDB" id="A0A660S5N9"/>
<dbReference type="PANTHER" id="PTHR18895:SF74">
    <property type="entry name" value="MTRF1L RELEASE FACTOR GLUTAMINE METHYLTRANSFERASE"/>
    <property type="match status" value="1"/>
</dbReference>
<feature type="binding site" evidence="5">
    <location>
        <position position="146"/>
    </location>
    <ligand>
        <name>S-adenosyl-L-methionine</name>
        <dbReference type="ChEBI" id="CHEBI:59789"/>
    </ligand>
</feature>
<evidence type="ECO:0000256" key="4">
    <source>
        <dbReference type="ARBA" id="ARBA00048391"/>
    </source>
</evidence>
<evidence type="ECO:0000256" key="3">
    <source>
        <dbReference type="ARBA" id="ARBA00022691"/>
    </source>
</evidence>
<evidence type="ECO:0000259" key="6">
    <source>
        <dbReference type="Pfam" id="PF05175"/>
    </source>
</evidence>
<dbReference type="InterPro" id="IPR004556">
    <property type="entry name" value="HemK-like"/>
</dbReference>
<dbReference type="InterPro" id="IPR019874">
    <property type="entry name" value="RF_methyltr_PrmC"/>
</dbReference>
<evidence type="ECO:0000256" key="1">
    <source>
        <dbReference type="ARBA" id="ARBA00022603"/>
    </source>
</evidence>
<dbReference type="SUPFAM" id="SSF53335">
    <property type="entry name" value="S-adenosyl-L-methionine-dependent methyltransferases"/>
    <property type="match status" value="1"/>
</dbReference>
<proteinExistence type="inferred from homology"/>
<dbReference type="GO" id="GO:0032259">
    <property type="term" value="P:methylation"/>
    <property type="evidence" value="ECO:0007669"/>
    <property type="project" value="UniProtKB-KW"/>
</dbReference>
<comment type="catalytic activity">
    <reaction evidence="4 5">
        <text>L-glutaminyl-[peptide chain release factor] + S-adenosyl-L-methionine = N(5)-methyl-L-glutaminyl-[peptide chain release factor] + S-adenosyl-L-homocysteine + H(+)</text>
        <dbReference type="Rhea" id="RHEA:42896"/>
        <dbReference type="Rhea" id="RHEA-COMP:10271"/>
        <dbReference type="Rhea" id="RHEA-COMP:10272"/>
        <dbReference type="ChEBI" id="CHEBI:15378"/>
        <dbReference type="ChEBI" id="CHEBI:30011"/>
        <dbReference type="ChEBI" id="CHEBI:57856"/>
        <dbReference type="ChEBI" id="CHEBI:59789"/>
        <dbReference type="ChEBI" id="CHEBI:61891"/>
        <dbReference type="EC" id="2.1.1.297"/>
    </reaction>
</comment>
<dbReference type="EC" id="2.1.1.297" evidence="5"/>
<keyword evidence="3 5" id="KW-0949">S-adenosyl-L-methionine</keyword>
<feature type="binding site" evidence="5">
    <location>
        <begin position="123"/>
        <end position="127"/>
    </location>
    <ligand>
        <name>S-adenosyl-L-methionine</name>
        <dbReference type="ChEBI" id="CHEBI:59789"/>
    </ligand>
</feature>
<comment type="caution">
    <text evidence="5">Lacks conserved residue(s) required for the propagation of feature annotation.</text>
</comment>
<feature type="domain" description="Methyltransferase small" evidence="6">
    <location>
        <begin position="110"/>
        <end position="198"/>
    </location>
</feature>
<dbReference type="EMBL" id="QNBC01000115">
    <property type="protein sequence ID" value="RKX65030.1"/>
    <property type="molecule type" value="Genomic_DNA"/>
</dbReference>
<dbReference type="Pfam" id="PF17827">
    <property type="entry name" value="PrmC_N"/>
    <property type="match status" value="1"/>
</dbReference>
<dbReference type="InterPro" id="IPR040758">
    <property type="entry name" value="PrmC_N"/>
</dbReference>
<evidence type="ECO:0000256" key="2">
    <source>
        <dbReference type="ARBA" id="ARBA00022679"/>
    </source>
</evidence>
<name>A0A660S5N9_UNCT6</name>
<evidence type="ECO:0000256" key="5">
    <source>
        <dbReference type="HAMAP-Rule" id="MF_02126"/>
    </source>
</evidence>
<reference evidence="8 9" key="1">
    <citation type="submission" date="2018-06" db="EMBL/GenBank/DDBJ databases">
        <title>Extensive metabolic versatility and redundancy in microbially diverse, dynamic hydrothermal sediments.</title>
        <authorList>
            <person name="Dombrowski N."/>
            <person name="Teske A."/>
            <person name="Baker B.J."/>
        </authorList>
    </citation>
    <scope>NUCLEOTIDE SEQUENCE [LARGE SCALE GENOMIC DNA]</scope>
    <source>
        <strain evidence="8">B35_G9</strain>
    </source>
</reference>
<dbReference type="GO" id="GO:0102559">
    <property type="term" value="F:peptide chain release factor N(5)-glutamine methyltransferase activity"/>
    <property type="evidence" value="ECO:0007669"/>
    <property type="project" value="UniProtKB-EC"/>
</dbReference>
<dbReference type="HAMAP" id="MF_02126">
    <property type="entry name" value="RF_methyltr_PrmC"/>
    <property type="match status" value="1"/>
</dbReference>
<comment type="caution">
    <text evidence="8">The sequence shown here is derived from an EMBL/GenBank/DDBJ whole genome shotgun (WGS) entry which is preliminary data.</text>
</comment>
<dbReference type="Gene3D" id="3.40.50.150">
    <property type="entry name" value="Vaccinia Virus protein VP39"/>
    <property type="match status" value="1"/>
</dbReference>